<evidence type="ECO:0000313" key="1">
    <source>
        <dbReference type="EMBL" id="KAL3505252.1"/>
    </source>
</evidence>
<dbReference type="SUPFAM" id="SSF56112">
    <property type="entry name" value="Protein kinase-like (PK-like)"/>
    <property type="match status" value="1"/>
</dbReference>
<gene>
    <name evidence="1" type="ORF">ACH5RR_035093</name>
</gene>
<dbReference type="Gene3D" id="1.10.510.10">
    <property type="entry name" value="Transferase(Phosphotransferase) domain 1"/>
    <property type="match status" value="1"/>
</dbReference>
<organism evidence="1 2">
    <name type="scientific">Cinchona calisaya</name>
    <dbReference type="NCBI Taxonomy" id="153742"/>
    <lineage>
        <taxon>Eukaryota</taxon>
        <taxon>Viridiplantae</taxon>
        <taxon>Streptophyta</taxon>
        <taxon>Embryophyta</taxon>
        <taxon>Tracheophyta</taxon>
        <taxon>Spermatophyta</taxon>
        <taxon>Magnoliopsida</taxon>
        <taxon>eudicotyledons</taxon>
        <taxon>Gunneridae</taxon>
        <taxon>Pentapetalae</taxon>
        <taxon>asterids</taxon>
        <taxon>lamiids</taxon>
        <taxon>Gentianales</taxon>
        <taxon>Rubiaceae</taxon>
        <taxon>Cinchonoideae</taxon>
        <taxon>Cinchoneae</taxon>
        <taxon>Cinchona</taxon>
    </lineage>
</organism>
<protein>
    <submittedName>
        <fullName evidence="1">Uncharacterized protein</fullName>
    </submittedName>
</protein>
<evidence type="ECO:0000313" key="2">
    <source>
        <dbReference type="Proteomes" id="UP001630127"/>
    </source>
</evidence>
<accession>A0ABD2YFV2</accession>
<dbReference type="PANTHER" id="PTHR45927:SF7">
    <property type="entry name" value="LYSM-DOMAIN RECEPTOR-LIKE KINASE"/>
    <property type="match status" value="1"/>
</dbReference>
<dbReference type="PANTHER" id="PTHR45927">
    <property type="entry name" value="LYSM-DOMAIN RECEPTOR-LIKE KINASE-RELATED"/>
    <property type="match status" value="1"/>
</dbReference>
<dbReference type="AlphaFoldDB" id="A0ABD2YFV2"/>
<reference evidence="1 2" key="1">
    <citation type="submission" date="2024-11" db="EMBL/GenBank/DDBJ databases">
        <title>A near-complete genome assembly of Cinchona calisaya.</title>
        <authorList>
            <person name="Lian D.C."/>
            <person name="Zhao X.W."/>
            <person name="Wei L."/>
        </authorList>
    </citation>
    <scope>NUCLEOTIDE SEQUENCE [LARGE SCALE GENOMIC DNA]</scope>
    <source>
        <tissue evidence="1">Nenye</tissue>
    </source>
</reference>
<keyword evidence="2" id="KW-1185">Reference proteome</keyword>
<comment type="caution">
    <text evidence="1">The sequence shown here is derived from an EMBL/GenBank/DDBJ whole genome shotgun (WGS) entry which is preliminary data.</text>
</comment>
<dbReference type="EMBL" id="JBJUIK010000014">
    <property type="protein sequence ID" value="KAL3505252.1"/>
    <property type="molecule type" value="Genomic_DNA"/>
</dbReference>
<dbReference type="InterPro" id="IPR052611">
    <property type="entry name" value="Plant_RLK_LysM"/>
</dbReference>
<name>A0ABD2YFV2_9GENT</name>
<sequence>MPTRHVQRMDHLEGSGEVTGACDDSVWCGNYRVVEEFFMKQPIPPYLFAFVVGELGFREMGLCIQVSRRRFKCTWKMDPFGNGKTKKGLLILSSGYRGFRLRWILLMDFSTIHYFTKPAYVHVDIRSSNILTGQQPKSKESKFQSCKSFCIGGNKQECHDKGIRVQSGVQYIETETVTPKLDMVLLELVTGKDAAAVLEGIEILLSAEISATVRDDAEEELDNYVKQYVENGGGMDQAVQFVKLSLSCLIEDPANRPSMDYVVSTLRRIQINVQKSDKKCMNLL</sequence>
<proteinExistence type="predicted"/>
<dbReference type="Proteomes" id="UP001630127">
    <property type="component" value="Unassembled WGS sequence"/>
</dbReference>
<dbReference type="InterPro" id="IPR011009">
    <property type="entry name" value="Kinase-like_dom_sf"/>
</dbReference>